<name>A0A6A6TKP7_9PLEO</name>
<dbReference type="Gene3D" id="1.20.120.980">
    <property type="entry name" value="Serine carboxypeptidase S28, SKS domain"/>
    <property type="match status" value="1"/>
</dbReference>
<accession>A0A6A6TKP7</accession>
<evidence type="ECO:0000313" key="7">
    <source>
        <dbReference type="EMBL" id="KAF2659777.1"/>
    </source>
</evidence>
<keyword evidence="4" id="KW-0378">Hydrolase</keyword>
<dbReference type="SUPFAM" id="SSF53474">
    <property type="entry name" value="alpha/beta-Hydrolases"/>
    <property type="match status" value="1"/>
</dbReference>
<protein>
    <recommendedName>
        <fullName evidence="9">Peptidase S28</fullName>
    </recommendedName>
</protein>
<dbReference type="GO" id="GO:0006508">
    <property type="term" value="P:proteolysis"/>
    <property type="evidence" value="ECO:0007669"/>
    <property type="project" value="UniProtKB-KW"/>
</dbReference>
<keyword evidence="5" id="KW-0325">Glycoprotein</keyword>
<gene>
    <name evidence="7" type="ORF">K491DRAFT_688878</name>
</gene>
<dbReference type="InterPro" id="IPR042269">
    <property type="entry name" value="Ser_carbopepase_S28_SKS"/>
</dbReference>
<dbReference type="Gene3D" id="3.40.50.1820">
    <property type="entry name" value="alpha/beta hydrolase"/>
    <property type="match status" value="1"/>
</dbReference>
<dbReference type="OrthoDB" id="3933780at2759"/>
<proteinExistence type="inferred from homology"/>
<dbReference type="Pfam" id="PF05577">
    <property type="entry name" value="Peptidase_S28"/>
    <property type="match status" value="1"/>
</dbReference>
<dbReference type="GO" id="GO:0070008">
    <property type="term" value="F:serine-type exopeptidase activity"/>
    <property type="evidence" value="ECO:0007669"/>
    <property type="project" value="InterPro"/>
</dbReference>
<evidence type="ECO:0000256" key="2">
    <source>
        <dbReference type="ARBA" id="ARBA00022670"/>
    </source>
</evidence>
<comment type="similarity">
    <text evidence="1">Belongs to the peptidase S28 family.</text>
</comment>
<feature type="signal peptide" evidence="6">
    <location>
        <begin position="1"/>
        <end position="25"/>
    </location>
</feature>
<dbReference type="InterPro" id="IPR008758">
    <property type="entry name" value="Peptidase_S28"/>
</dbReference>
<evidence type="ECO:0000256" key="1">
    <source>
        <dbReference type="ARBA" id="ARBA00011079"/>
    </source>
</evidence>
<evidence type="ECO:0000256" key="3">
    <source>
        <dbReference type="ARBA" id="ARBA00022729"/>
    </source>
</evidence>
<evidence type="ECO:0000313" key="8">
    <source>
        <dbReference type="Proteomes" id="UP000799324"/>
    </source>
</evidence>
<dbReference type="GO" id="GO:0008239">
    <property type="term" value="F:dipeptidyl-peptidase activity"/>
    <property type="evidence" value="ECO:0007669"/>
    <property type="project" value="TreeGrafter"/>
</dbReference>
<dbReference type="EMBL" id="MU004304">
    <property type="protein sequence ID" value="KAF2659777.1"/>
    <property type="molecule type" value="Genomic_DNA"/>
</dbReference>
<sequence>MAGGVFSLVRTALTIVLLYSHSTIAQQFCPRYNTSQFEQKIDHFGKHNGTFAQRYQLVTDFFKPGGPVLLLQGAEISIFSCIEYFSLVQYAHETNALLLNINHRYFNDSVPFGVITDTTYDWQYLTLENVLMDSVELVKYAKQEVPGAAESKVFAAGGSYGGFLSSMLRVNHPETFDGAIASGSPRLADSADFPNTTSQWIQADYISNVYGDLSKPVADAISQSWSLMEQLVTTGNGTGLQQELNLCTAPANATELALLQSLLVEGLHSVSEFNYPTAASTSTNVSYPLQYIISQSGSNPSPLDPLKAYASIGWITVNPQRPECYDWAAASSGFGHGISTASYTYITCTYFPLSAGTARNGTIFPASLESELTHASVTQMCAPYGNPHMRTPAEVEAAGLSQERLANTTNIIFTLGQYDPTTGYAVKEFELSANRSAPRRLFVSEMAHTQDLMGYNPLDSPPVLDVRNTTVQYIKYWAGLE</sequence>
<dbReference type="Proteomes" id="UP000799324">
    <property type="component" value="Unassembled WGS sequence"/>
</dbReference>
<dbReference type="PANTHER" id="PTHR11010">
    <property type="entry name" value="PROTEASE S28 PRO-X CARBOXYPEPTIDASE-RELATED"/>
    <property type="match status" value="1"/>
</dbReference>
<dbReference type="AlphaFoldDB" id="A0A6A6TKP7"/>
<evidence type="ECO:0000256" key="5">
    <source>
        <dbReference type="ARBA" id="ARBA00023180"/>
    </source>
</evidence>
<feature type="chain" id="PRO_5025691901" description="Peptidase S28" evidence="6">
    <location>
        <begin position="26"/>
        <end position="481"/>
    </location>
</feature>
<dbReference type="PANTHER" id="PTHR11010:SF38">
    <property type="entry name" value="LYSOSOMAL PRO-X CARBOXYPEPTIDASE"/>
    <property type="match status" value="1"/>
</dbReference>
<keyword evidence="2" id="KW-0645">Protease</keyword>
<organism evidence="7 8">
    <name type="scientific">Lophiostoma macrostomum CBS 122681</name>
    <dbReference type="NCBI Taxonomy" id="1314788"/>
    <lineage>
        <taxon>Eukaryota</taxon>
        <taxon>Fungi</taxon>
        <taxon>Dikarya</taxon>
        <taxon>Ascomycota</taxon>
        <taxon>Pezizomycotina</taxon>
        <taxon>Dothideomycetes</taxon>
        <taxon>Pleosporomycetidae</taxon>
        <taxon>Pleosporales</taxon>
        <taxon>Lophiostomataceae</taxon>
        <taxon>Lophiostoma</taxon>
    </lineage>
</organism>
<evidence type="ECO:0000256" key="6">
    <source>
        <dbReference type="SAM" id="SignalP"/>
    </source>
</evidence>
<keyword evidence="8" id="KW-1185">Reference proteome</keyword>
<dbReference type="InterPro" id="IPR029058">
    <property type="entry name" value="AB_hydrolase_fold"/>
</dbReference>
<keyword evidence="3 6" id="KW-0732">Signal</keyword>
<evidence type="ECO:0000256" key="4">
    <source>
        <dbReference type="ARBA" id="ARBA00022801"/>
    </source>
</evidence>
<reference evidence="7" key="1">
    <citation type="journal article" date="2020" name="Stud. Mycol.">
        <title>101 Dothideomycetes genomes: a test case for predicting lifestyles and emergence of pathogens.</title>
        <authorList>
            <person name="Haridas S."/>
            <person name="Albert R."/>
            <person name="Binder M."/>
            <person name="Bloem J."/>
            <person name="Labutti K."/>
            <person name="Salamov A."/>
            <person name="Andreopoulos B."/>
            <person name="Baker S."/>
            <person name="Barry K."/>
            <person name="Bills G."/>
            <person name="Bluhm B."/>
            <person name="Cannon C."/>
            <person name="Castanera R."/>
            <person name="Culley D."/>
            <person name="Daum C."/>
            <person name="Ezra D."/>
            <person name="Gonzalez J."/>
            <person name="Henrissat B."/>
            <person name="Kuo A."/>
            <person name="Liang C."/>
            <person name="Lipzen A."/>
            <person name="Lutzoni F."/>
            <person name="Magnuson J."/>
            <person name="Mondo S."/>
            <person name="Nolan M."/>
            <person name="Ohm R."/>
            <person name="Pangilinan J."/>
            <person name="Park H.-J."/>
            <person name="Ramirez L."/>
            <person name="Alfaro M."/>
            <person name="Sun H."/>
            <person name="Tritt A."/>
            <person name="Yoshinaga Y."/>
            <person name="Zwiers L.-H."/>
            <person name="Turgeon B."/>
            <person name="Goodwin S."/>
            <person name="Spatafora J."/>
            <person name="Crous P."/>
            <person name="Grigoriev I."/>
        </authorList>
    </citation>
    <scope>NUCLEOTIDE SEQUENCE</scope>
    <source>
        <strain evidence="7">CBS 122681</strain>
    </source>
</reference>
<evidence type="ECO:0008006" key="9">
    <source>
        <dbReference type="Google" id="ProtNLM"/>
    </source>
</evidence>